<dbReference type="AlphaFoldDB" id="A0A1K1MTG3"/>
<evidence type="ECO:0000313" key="2">
    <source>
        <dbReference type="EMBL" id="SFW26395.1"/>
    </source>
</evidence>
<proteinExistence type="predicted"/>
<evidence type="ECO:0000256" key="1">
    <source>
        <dbReference type="SAM" id="Phobius"/>
    </source>
</evidence>
<sequence>MKKTYSKSLKYLAYVVLSVLAFAGIVIGLFFFSISQNKKQLNKEASEKSKNCNSILYVTEQPEITFFDFKDITSNHLEFKVIRNNKVIKDTVILDTTANKNIINYINIPFNSFLKTDSILITVHKEFHYYISDFKHTVGLNYGMFGPVATSDCELLNSFTINGNKNKTNLNKAIAISVDKENTFDTTK</sequence>
<keyword evidence="1" id="KW-0472">Membrane</keyword>
<dbReference type="Proteomes" id="UP000183257">
    <property type="component" value="Unassembled WGS sequence"/>
</dbReference>
<name>A0A1K1MTG3_9FLAO</name>
<dbReference type="EMBL" id="FPIY01000001">
    <property type="protein sequence ID" value="SFW26395.1"/>
    <property type="molecule type" value="Genomic_DNA"/>
</dbReference>
<organism evidence="2 3">
    <name type="scientific">Cellulophaga fucicola</name>
    <dbReference type="NCBI Taxonomy" id="76595"/>
    <lineage>
        <taxon>Bacteria</taxon>
        <taxon>Pseudomonadati</taxon>
        <taxon>Bacteroidota</taxon>
        <taxon>Flavobacteriia</taxon>
        <taxon>Flavobacteriales</taxon>
        <taxon>Flavobacteriaceae</taxon>
        <taxon>Cellulophaga</taxon>
    </lineage>
</organism>
<accession>A0A1K1MTG3</accession>
<dbReference type="RefSeq" id="WP_072302538.1">
    <property type="nucleotide sequence ID" value="NZ_FPIY01000001.1"/>
</dbReference>
<evidence type="ECO:0000313" key="3">
    <source>
        <dbReference type="Proteomes" id="UP000183257"/>
    </source>
</evidence>
<keyword evidence="3" id="KW-1185">Reference proteome</keyword>
<dbReference type="OrthoDB" id="1247175at2"/>
<keyword evidence="1" id="KW-0812">Transmembrane</keyword>
<reference evidence="3" key="1">
    <citation type="submission" date="2016-11" db="EMBL/GenBank/DDBJ databases">
        <authorList>
            <person name="Varghese N."/>
            <person name="Submissions S."/>
        </authorList>
    </citation>
    <scope>NUCLEOTIDE SEQUENCE [LARGE SCALE GENOMIC DNA]</scope>
    <source>
        <strain evidence="3">DSM 24786</strain>
    </source>
</reference>
<feature type="transmembrane region" description="Helical" evidence="1">
    <location>
        <begin position="12"/>
        <end position="34"/>
    </location>
</feature>
<protein>
    <submittedName>
        <fullName evidence="2">Uncharacterized protein</fullName>
    </submittedName>
</protein>
<gene>
    <name evidence="2" type="ORF">SAMN05660313_00891</name>
</gene>
<keyword evidence="1" id="KW-1133">Transmembrane helix</keyword>
<dbReference type="STRING" id="76595.SAMN05660313_00891"/>